<evidence type="ECO:0000256" key="1">
    <source>
        <dbReference type="SAM" id="MobiDB-lite"/>
    </source>
</evidence>
<dbReference type="AlphaFoldDB" id="A0A328BS54"/>
<reference evidence="4 5" key="1">
    <citation type="submission" date="2018-05" db="EMBL/GenBank/DDBJ databases">
        <authorList>
            <person name="Lanie J.A."/>
            <person name="Ng W.-L."/>
            <person name="Kazmierczak K.M."/>
            <person name="Andrzejewski T.M."/>
            <person name="Davidsen T.M."/>
            <person name="Wayne K.J."/>
            <person name="Tettelin H."/>
            <person name="Glass J.I."/>
            <person name="Rusch D."/>
            <person name="Podicherti R."/>
            <person name="Tsui H.-C.T."/>
            <person name="Winkler M.E."/>
        </authorList>
    </citation>
    <scope>NUCLEOTIDE SEQUENCE [LARGE SCALE GENOMIC DNA]</scope>
    <source>
        <strain evidence="4 5">BUT-10</strain>
    </source>
</reference>
<organism evidence="4 5">
    <name type="scientific">Phenylobacterium kunshanense</name>
    <dbReference type="NCBI Taxonomy" id="1445034"/>
    <lineage>
        <taxon>Bacteria</taxon>
        <taxon>Pseudomonadati</taxon>
        <taxon>Pseudomonadota</taxon>
        <taxon>Alphaproteobacteria</taxon>
        <taxon>Caulobacterales</taxon>
        <taxon>Caulobacteraceae</taxon>
        <taxon>Phenylobacterium</taxon>
    </lineage>
</organism>
<dbReference type="Proteomes" id="UP000249524">
    <property type="component" value="Unassembled WGS sequence"/>
</dbReference>
<sequence length="99" mass="10465">MKTPQFLVSLALVALFAFAYFSNPADEMMKGAMIAAFAAAYTFWLGSSSGSKASGDVVRQIATQPTVTATGDKPTIIAPAAVPEPEDDGELPQDQRVRL</sequence>
<keyword evidence="2" id="KW-0812">Transmembrane</keyword>
<comment type="caution">
    <text evidence="4">The sequence shown here is derived from an EMBL/GenBank/DDBJ whole genome shotgun (WGS) entry which is preliminary data.</text>
</comment>
<keyword evidence="3" id="KW-0732">Signal</keyword>
<feature type="chain" id="PRO_5016335193" evidence="3">
    <location>
        <begin position="20"/>
        <end position="99"/>
    </location>
</feature>
<evidence type="ECO:0000313" key="5">
    <source>
        <dbReference type="Proteomes" id="UP000249524"/>
    </source>
</evidence>
<keyword evidence="2" id="KW-0472">Membrane</keyword>
<dbReference type="RefSeq" id="WP_111274328.1">
    <property type="nucleotide sequence ID" value="NZ_QFYS01000001.1"/>
</dbReference>
<evidence type="ECO:0000256" key="3">
    <source>
        <dbReference type="SAM" id="SignalP"/>
    </source>
</evidence>
<protein>
    <submittedName>
        <fullName evidence="4">Uncharacterized protein</fullName>
    </submittedName>
</protein>
<proteinExistence type="predicted"/>
<feature type="region of interest" description="Disordered" evidence="1">
    <location>
        <begin position="79"/>
        <end position="99"/>
    </location>
</feature>
<keyword evidence="2" id="KW-1133">Transmembrane helix</keyword>
<feature type="transmembrane region" description="Helical" evidence="2">
    <location>
        <begin position="31"/>
        <end position="50"/>
    </location>
</feature>
<evidence type="ECO:0000256" key="2">
    <source>
        <dbReference type="SAM" id="Phobius"/>
    </source>
</evidence>
<evidence type="ECO:0000313" key="4">
    <source>
        <dbReference type="EMBL" id="RAK68836.1"/>
    </source>
</evidence>
<accession>A0A328BS54</accession>
<dbReference type="OrthoDB" id="8851496at2"/>
<keyword evidence="5" id="KW-1185">Reference proteome</keyword>
<name>A0A328BS54_9CAUL</name>
<gene>
    <name evidence="4" type="ORF">DJ019_02135</name>
</gene>
<feature type="signal peptide" evidence="3">
    <location>
        <begin position="1"/>
        <end position="19"/>
    </location>
</feature>
<dbReference type="EMBL" id="QFYS01000001">
    <property type="protein sequence ID" value="RAK68836.1"/>
    <property type="molecule type" value="Genomic_DNA"/>
</dbReference>